<reference evidence="2 3" key="1">
    <citation type="journal article" date="2023" name="Plants (Basel)">
        <title>Bridging the Gap: Combining Genomics and Transcriptomics Approaches to Understand Stylosanthes scabra, an Orphan Legume from the Brazilian Caatinga.</title>
        <authorList>
            <person name="Ferreira-Neto J.R.C."/>
            <person name="da Silva M.D."/>
            <person name="Binneck E."/>
            <person name="de Melo N.F."/>
            <person name="da Silva R.H."/>
            <person name="de Melo A.L.T.M."/>
            <person name="Pandolfi V."/>
            <person name="Bustamante F.O."/>
            <person name="Brasileiro-Vidal A.C."/>
            <person name="Benko-Iseppon A.M."/>
        </authorList>
    </citation>
    <scope>NUCLEOTIDE SEQUENCE [LARGE SCALE GENOMIC DNA]</scope>
    <source>
        <tissue evidence="2">Leaves</tissue>
    </source>
</reference>
<gene>
    <name evidence="2" type="ORF">PIB30_083728</name>
</gene>
<dbReference type="EMBL" id="JASCZI010061749">
    <property type="protein sequence ID" value="MED6139428.1"/>
    <property type="molecule type" value="Genomic_DNA"/>
</dbReference>
<name>A0ABU6SUI8_9FABA</name>
<sequence>MSLVSLRFIPDGAKLNKASNPSPKRQKEQKVEARYSNSPKKIRWSQPGIPKNFDVAAKTHFPVQTLFNNVSPSKILRLPHEGILPDSAIRAVP</sequence>
<protein>
    <submittedName>
        <fullName evidence="2">Uncharacterized protein</fullName>
    </submittedName>
</protein>
<comment type="caution">
    <text evidence="2">The sequence shown here is derived from an EMBL/GenBank/DDBJ whole genome shotgun (WGS) entry which is preliminary data.</text>
</comment>
<keyword evidence="3" id="KW-1185">Reference proteome</keyword>
<feature type="region of interest" description="Disordered" evidence="1">
    <location>
        <begin position="14"/>
        <end position="43"/>
    </location>
</feature>
<evidence type="ECO:0000313" key="3">
    <source>
        <dbReference type="Proteomes" id="UP001341840"/>
    </source>
</evidence>
<organism evidence="2 3">
    <name type="scientific">Stylosanthes scabra</name>
    <dbReference type="NCBI Taxonomy" id="79078"/>
    <lineage>
        <taxon>Eukaryota</taxon>
        <taxon>Viridiplantae</taxon>
        <taxon>Streptophyta</taxon>
        <taxon>Embryophyta</taxon>
        <taxon>Tracheophyta</taxon>
        <taxon>Spermatophyta</taxon>
        <taxon>Magnoliopsida</taxon>
        <taxon>eudicotyledons</taxon>
        <taxon>Gunneridae</taxon>
        <taxon>Pentapetalae</taxon>
        <taxon>rosids</taxon>
        <taxon>fabids</taxon>
        <taxon>Fabales</taxon>
        <taxon>Fabaceae</taxon>
        <taxon>Papilionoideae</taxon>
        <taxon>50 kb inversion clade</taxon>
        <taxon>dalbergioids sensu lato</taxon>
        <taxon>Dalbergieae</taxon>
        <taxon>Pterocarpus clade</taxon>
        <taxon>Stylosanthes</taxon>
    </lineage>
</organism>
<evidence type="ECO:0000313" key="2">
    <source>
        <dbReference type="EMBL" id="MED6139428.1"/>
    </source>
</evidence>
<proteinExistence type="predicted"/>
<dbReference type="Proteomes" id="UP001341840">
    <property type="component" value="Unassembled WGS sequence"/>
</dbReference>
<evidence type="ECO:0000256" key="1">
    <source>
        <dbReference type="SAM" id="MobiDB-lite"/>
    </source>
</evidence>
<accession>A0ABU6SUI8</accession>